<dbReference type="InterPro" id="IPR025420">
    <property type="entry name" value="DUF4143"/>
</dbReference>
<organism evidence="3">
    <name type="scientific">hydrothermal vent metagenome</name>
    <dbReference type="NCBI Taxonomy" id="652676"/>
    <lineage>
        <taxon>unclassified sequences</taxon>
        <taxon>metagenomes</taxon>
        <taxon>ecological metagenomes</taxon>
    </lineage>
</organism>
<evidence type="ECO:0000259" key="2">
    <source>
        <dbReference type="Pfam" id="PF13635"/>
    </source>
</evidence>
<dbReference type="EMBL" id="UOEX01000454">
    <property type="protein sequence ID" value="VAW42556.1"/>
    <property type="molecule type" value="Genomic_DNA"/>
</dbReference>
<dbReference type="SUPFAM" id="SSF52540">
    <property type="entry name" value="P-loop containing nucleoside triphosphate hydrolases"/>
    <property type="match status" value="1"/>
</dbReference>
<sequence>MKRIIKTIIKDFHTRPLPAFKPRQLQVPLDLGKIVTIIGPRRAGKTWYFFQLMASLEAIGIKREQCLYLNLEDERLELDMNYDQILDAYLELYPDQELDEIYIFLDEIQELPNWEKYVRRLYDTVSRKIFLTGSNAKMLSSEIATSLRGRSLSFEILPLSFYEFLLFRDIDPTERYSTKKRAIIQSSFEEYLVWGGYPELVNIELRFKPEVLQEYFNVMLYRDLMDRYEVRDASMLKYLIKRLVASFTKEFSVNKLYNDLKSRGIKIGKDSIYRLIDQIFSIYMLTCVEKYDPSVIKREMSNRKIYLYDNGFASATNYSFSKDRGKLLENLVFATIRSKNEPYFLKNGYECDFVVLPEAEEPMLIQVTEILHRDNFKREIKGLEKARKRIANGRSVLITTEVAVPIAMIPEWVEVKTATDWLLER</sequence>
<dbReference type="PANTHER" id="PTHR33295">
    <property type="entry name" value="ATPASE"/>
    <property type="match status" value="1"/>
</dbReference>
<proteinExistence type="predicted"/>
<dbReference type="InterPro" id="IPR041682">
    <property type="entry name" value="AAA_14"/>
</dbReference>
<feature type="domain" description="AAA" evidence="1">
    <location>
        <begin position="33"/>
        <end position="165"/>
    </location>
</feature>
<dbReference type="Pfam" id="PF13173">
    <property type="entry name" value="AAA_14"/>
    <property type="match status" value="1"/>
</dbReference>
<dbReference type="PANTHER" id="PTHR33295:SF8">
    <property type="entry name" value="AAA+ ATPASE DOMAIN-CONTAINING PROTEIN"/>
    <property type="match status" value="1"/>
</dbReference>
<accession>A0A3B0WDA9</accession>
<dbReference type="InterPro" id="IPR027417">
    <property type="entry name" value="P-loop_NTPase"/>
</dbReference>
<feature type="domain" description="DUF4143" evidence="2">
    <location>
        <begin position="222"/>
        <end position="366"/>
    </location>
</feature>
<name>A0A3B0WDA9_9ZZZZ</name>
<gene>
    <name evidence="3" type="ORF">MNBD_DELTA03-468</name>
</gene>
<reference evidence="3" key="1">
    <citation type="submission" date="2018-06" db="EMBL/GenBank/DDBJ databases">
        <authorList>
            <person name="Zhirakovskaya E."/>
        </authorList>
    </citation>
    <scope>NUCLEOTIDE SEQUENCE</scope>
</reference>
<protein>
    <submittedName>
        <fullName evidence="3">Uncharacterized ATPase, AAA superfamily</fullName>
    </submittedName>
</protein>
<dbReference type="AlphaFoldDB" id="A0A3B0WDA9"/>
<evidence type="ECO:0000313" key="3">
    <source>
        <dbReference type="EMBL" id="VAW42556.1"/>
    </source>
</evidence>
<dbReference type="Pfam" id="PF13635">
    <property type="entry name" value="DUF4143"/>
    <property type="match status" value="1"/>
</dbReference>
<evidence type="ECO:0000259" key="1">
    <source>
        <dbReference type="Pfam" id="PF13173"/>
    </source>
</evidence>